<dbReference type="KEGG" id="pns:A9D12_02915"/>
<dbReference type="STRING" id="1112.A9D12_02915"/>
<organism evidence="1 2">
    <name type="scientific">Erythrobacter neustonensis</name>
    <dbReference type="NCBI Taxonomy" id="1112"/>
    <lineage>
        <taxon>Bacteria</taxon>
        <taxon>Pseudomonadati</taxon>
        <taxon>Pseudomonadota</taxon>
        <taxon>Alphaproteobacteria</taxon>
        <taxon>Sphingomonadales</taxon>
        <taxon>Erythrobacteraceae</taxon>
        <taxon>Erythrobacter/Porphyrobacter group</taxon>
        <taxon>Erythrobacter</taxon>
    </lineage>
</organism>
<keyword evidence="2" id="KW-1185">Reference proteome</keyword>
<dbReference type="OrthoDB" id="572467at2"/>
<proteinExistence type="predicted"/>
<reference evidence="1 2" key="1">
    <citation type="submission" date="2016-05" db="EMBL/GenBank/DDBJ databases">
        <title>Compelete Genome Sequence of Bacteriochlorophyll-Synthesizing Bacterium Porphyrobacter neustonensis DSM 9434.</title>
        <authorList>
            <person name="Shi X.-L."/>
            <person name="Wu Y.-H."/>
            <person name="Cheng H."/>
            <person name="Xu L."/>
            <person name="Zhang X.-Q."/>
            <person name="Wang C.-S."/>
            <person name="Xu X.-W."/>
        </authorList>
    </citation>
    <scope>NUCLEOTIDE SEQUENCE [LARGE SCALE GENOMIC DNA]</scope>
    <source>
        <strain evidence="1 2">DSM 9434</strain>
    </source>
</reference>
<gene>
    <name evidence="1" type="ORF">A9D12_02915</name>
</gene>
<sequence length="126" mass="13558">MIAPRPTLILVYNARGGLLNGLRDAVHKLLSPATYPCSLCALTYSAVSMRGAWRQFLDSLGMPVMFLYRDEFERDLDRSGVGLPAILLGGDGPEPHVLLSGDALRSLPDLPALIAATRERLAAATP</sequence>
<evidence type="ECO:0000313" key="1">
    <source>
        <dbReference type="EMBL" id="ANK12056.1"/>
    </source>
</evidence>
<dbReference type="AlphaFoldDB" id="A0A192D242"/>
<name>A0A192D242_9SPHN</name>
<dbReference type="RefSeq" id="WP_068349627.1">
    <property type="nucleotide sequence ID" value="NZ_CP016033.1"/>
</dbReference>
<evidence type="ECO:0000313" key="2">
    <source>
        <dbReference type="Proteomes" id="UP000078263"/>
    </source>
</evidence>
<accession>A0A192D242</accession>
<protein>
    <recommendedName>
        <fullName evidence="3">GTPase</fullName>
    </recommendedName>
</protein>
<dbReference type="Proteomes" id="UP000078263">
    <property type="component" value="Chromosome"/>
</dbReference>
<dbReference type="EMBL" id="CP016033">
    <property type="protein sequence ID" value="ANK12056.1"/>
    <property type="molecule type" value="Genomic_DNA"/>
</dbReference>
<evidence type="ECO:0008006" key="3">
    <source>
        <dbReference type="Google" id="ProtNLM"/>
    </source>
</evidence>